<keyword evidence="1" id="KW-0732">Signal</keyword>
<feature type="signal peptide" evidence="1">
    <location>
        <begin position="1"/>
        <end position="17"/>
    </location>
</feature>
<dbReference type="SUPFAM" id="SSF52833">
    <property type="entry name" value="Thioredoxin-like"/>
    <property type="match status" value="1"/>
</dbReference>
<evidence type="ECO:0000313" key="3">
    <source>
        <dbReference type="Proteomes" id="UP000008070"/>
    </source>
</evidence>
<protein>
    <submittedName>
        <fullName evidence="2">Regulatory protein SoxS</fullName>
    </submittedName>
</protein>
<proteinExistence type="predicted"/>
<dbReference type="AlphaFoldDB" id="C7CBN1"/>
<sequence>MMVGACGLFLLPATAEAAELLMFERRGCPWCKEWNQVIGPIYPKSEVGRRAPLRRVDLDAGVPPGLTLKRPIRYTPTFVLVEGEREMDRIEGYPGEDFFWGRAERLLGRLPASP</sequence>
<dbReference type="GeneID" id="72988059"/>
<organism evidence="2 3">
    <name type="scientific">Methylorubrum extorquens (strain DSM 6343 / CIP 106787 / DM4)</name>
    <name type="common">Methylobacterium extorquens</name>
    <dbReference type="NCBI Taxonomy" id="661410"/>
    <lineage>
        <taxon>Bacteria</taxon>
        <taxon>Pseudomonadati</taxon>
        <taxon>Pseudomonadota</taxon>
        <taxon>Alphaproteobacteria</taxon>
        <taxon>Hyphomicrobiales</taxon>
        <taxon>Methylobacteriaceae</taxon>
        <taxon>Methylorubrum</taxon>
    </lineage>
</organism>
<dbReference type="Gene3D" id="3.40.30.10">
    <property type="entry name" value="Glutaredoxin"/>
    <property type="match status" value="1"/>
</dbReference>
<dbReference type="Proteomes" id="UP000008070">
    <property type="component" value="Chromosome"/>
</dbReference>
<dbReference type="KEGG" id="mdi:METDI0763"/>
<reference evidence="3" key="1">
    <citation type="journal article" date="2009" name="PLoS ONE">
        <title>Methylobacterium genome sequences: a reference blueprint to investigate microbial metabolism of C1 compounds from natural and industrial sources.</title>
        <authorList>
            <person name="Vuilleumier S."/>
            <person name="Chistoserdova L."/>
            <person name="Lee M.-C."/>
            <person name="Bringel F."/>
            <person name="Lajus A."/>
            <person name="Zhou Y."/>
            <person name="Gourion B."/>
            <person name="Barbe V."/>
            <person name="Chang J."/>
            <person name="Cruveiller S."/>
            <person name="Dossat C."/>
            <person name="Gillett W."/>
            <person name="Gruffaz C."/>
            <person name="Haugen E."/>
            <person name="Hourcade E."/>
            <person name="Levy R."/>
            <person name="Mangenot S."/>
            <person name="Muller E."/>
            <person name="Nadalig T."/>
            <person name="Pagni M."/>
            <person name="Penny C."/>
            <person name="Peyraud R."/>
            <person name="Robinson D.G."/>
            <person name="Roche D."/>
            <person name="Rouy Z."/>
            <person name="Saenampechek C."/>
            <person name="Salvignol G."/>
            <person name="Vallenet D."/>
            <person name="Wu Z."/>
            <person name="Marx C.J."/>
            <person name="Vorholt J.A."/>
            <person name="Olson M.V."/>
            <person name="Kaul R."/>
            <person name="Weissenbach J."/>
            <person name="Medigue C."/>
            <person name="Lidstrom M.E."/>
        </authorList>
    </citation>
    <scope>NUCLEOTIDE SEQUENCE [LARGE SCALE GENOMIC DNA]</scope>
    <source>
        <strain evidence="3">DSM 6343 / CIP 106787 / DM4</strain>
    </source>
</reference>
<accession>C7CBN1</accession>
<name>C7CBN1_METED</name>
<gene>
    <name evidence="2" type="primary">soxS</name>
    <name evidence="2" type="ORF">METD_I0763</name>
</gene>
<evidence type="ECO:0000313" key="2">
    <source>
        <dbReference type="EMBL" id="CAX22402.1"/>
    </source>
</evidence>
<dbReference type="RefSeq" id="WP_015821167.1">
    <property type="nucleotide sequence ID" value="NC_012988.1"/>
</dbReference>
<feature type="chain" id="PRO_5002975937" evidence="1">
    <location>
        <begin position="18"/>
        <end position="114"/>
    </location>
</feature>
<evidence type="ECO:0000256" key="1">
    <source>
        <dbReference type="SAM" id="SignalP"/>
    </source>
</evidence>
<dbReference type="EMBL" id="FP103042">
    <property type="protein sequence ID" value="CAX22402.1"/>
    <property type="molecule type" value="Genomic_DNA"/>
</dbReference>
<dbReference type="HOGENOM" id="CLU_137861_1_0_5"/>
<dbReference type="InterPro" id="IPR036249">
    <property type="entry name" value="Thioredoxin-like_sf"/>
</dbReference>